<gene>
    <name evidence="6" type="ORF">QO011_002879</name>
</gene>
<proteinExistence type="inferred from homology"/>
<evidence type="ECO:0000256" key="1">
    <source>
        <dbReference type="ARBA" id="ARBA00009156"/>
    </source>
</evidence>
<protein>
    <submittedName>
        <fullName evidence="6">Xylulokinase</fullName>
        <ecNumber evidence="6">2.7.1.17</ecNumber>
    </submittedName>
</protein>
<evidence type="ECO:0000259" key="5">
    <source>
        <dbReference type="Pfam" id="PF02782"/>
    </source>
</evidence>
<dbReference type="EC" id="2.7.1.17" evidence="6"/>
<organism evidence="6 7">
    <name type="scientific">Labrys wisconsinensis</name>
    <dbReference type="NCBI Taxonomy" id="425677"/>
    <lineage>
        <taxon>Bacteria</taxon>
        <taxon>Pseudomonadati</taxon>
        <taxon>Pseudomonadota</taxon>
        <taxon>Alphaproteobacteria</taxon>
        <taxon>Hyphomicrobiales</taxon>
        <taxon>Xanthobacteraceae</taxon>
        <taxon>Labrys</taxon>
    </lineage>
</organism>
<dbReference type="InterPro" id="IPR000577">
    <property type="entry name" value="Carb_kinase_FGGY"/>
</dbReference>
<dbReference type="InterPro" id="IPR018484">
    <property type="entry name" value="FGGY_N"/>
</dbReference>
<dbReference type="RefSeq" id="WP_307273014.1">
    <property type="nucleotide sequence ID" value="NZ_JAUSVX010000004.1"/>
</dbReference>
<dbReference type="Gene3D" id="3.30.420.40">
    <property type="match status" value="2"/>
</dbReference>
<dbReference type="SUPFAM" id="SSF53067">
    <property type="entry name" value="Actin-like ATPase domain"/>
    <property type="match status" value="2"/>
</dbReference>
<dbReference type="EMBL" id="JAUSVX010000004">
    <property type="protein sequence ID" value="MDQ0469863.1"/>
    <property type="molecule type" value="Genomic_DNA"/>
</dbReference>
<comment type="similarity">
    <text evidence="1">Belongs to the FGGY kinase family.</text>
</comment>
<dbReference type="PANTHER" id="PTHR43095">
    <property type="entry name" value="SUGAR KINASE"/>
    <property type="match status" value="1"/>
</dbReference>
<dbReference type="InterPro" id="IPR050406">
    <property type="entry name" value="FGGY_Carb_Kinase"/>
</dbReference>
<keyword evidence="2 6" id="KW-0808">Transferase</keyword>
<dbReference type="InterPro" id="IPR018485">
    <property type="entry name" value="FGGY_C"/>
</dbReference>
<evidence type="ECO:0000256" key="2">
    <source>
        <dbReference type="ARBA" id="ARBA00022679"/>
    </source>
</evidence>
<keyword evidence="7" id="KW-1185">Reference proteome</keyword>
<feature type="domain" description="Carbohydrate kinase FGGY C-terminal" evidence="5">
    <location>
        <begin position="258"/>
        <end position="447"/>
    </location>
</feature>
<dbReference type="Proteomes" id="UP001242480">
    <property type="component" value="Unassembled WGS sequence"/>
</dbReference>
<keyword evidence="3" id="KW-0418">Kinase</keyword>
<dbReference type="PANTHER" id="PTHR43095:SF5">
    <property type="entry name" value="XYLULOSE KINASE"/>
    <property type="match status" value="1"/>
</dbReference>
<name>A0ABU0J6I3_9HYPH</name>
<comment type="caution">
    <text evidence="6">The sequence shown here is derived from an EMBL/GenBank/DDBJ whole genome shotgun (WGS) entry which is preliminary data.</text>
</comment>
<reference evidence="6 7" key="1">
    <citation type="submission" date="2023-07" db="EMBL/GenBank/DDBJ databases">
        <title>Genomic Encyclopedia of Type Strains, Phase IV (KMG-IV): sequencing the most valuable type-strain genomes for metagenomic binning, comparative biology and taxonomic classification.</title>
        <authorList>
            <person name="Goeker M."/>
        </authorList>
    </citation>
    <scope>NUCLEOTIDE SEQUENCE [LARGE SCALE GENOMIC DNA]</scope>
    <source>
        <strain evidence="6 7">DSM 19619</strain>
    </source>
</reference>
<evidence type="ECO:0000259" key="4">
    <source>
        <dbReference type="Pfam" id="PF00370"/>
    </source>
</evidence>
<dbReference type="CDD" id="cd07805">
    <property type="entry name" value="ASKHA_NBD_FGGY_CvXK-like"/>
    <property type="match status" value="1"/>
</dbReference>
<dbReference type="Pfam" id="PF00370">
    <property type="entry name" value="FGGY_N"/>
    <property type="match status" value="1"/>
</dbReference>
<feature type="domain" description="Carbohydrate kinase FGGY N-terminal" evidence="4">
    <location>
        <begin position="4"/>
        <end position="250"/>
    </location>
</feature>
<dbReference type="Pfam" id="PF02782">
    <property type="entry name" value="FGGY_C"/>
    <property type="match status" value="1"/>
</dbReference>
<dbReference type="PIRSF" id="PIRSF000538">
    <property type="entry name" value="GlpK"/>
    <property type="match status" value="1"/>
</dbReference>
<evidence type="ECO:0000313" key="6">
    <source>
        <dbReference type="EMBL" id="MDQ0469863.1"/>
    </source>
</evidence>
<dbReference type="InterPro" id="IPR043129">
    <property type="entry name" value="ATPase_NBD"/>
</dbReference>
<sequence>MDILIACDLGTSSCKLTALDLSPAAGAARILGTASRPYPTHHAGDGRAEQHPQDWLRAFAAAVRDLAGAGRLTGLCGLAFTGQMSAALLVDGAGEPLHPALIWSDQRAVRETQAAEAAMDGQAFYALTGNRLNATYTGPKLAWLARHEPAIWSRAARFVQPKDWLVARLTGVTAMDHSDASCTGLYDLAAGRWSEALFELFGLPRALAPDLAEAATRIGALKPDMAGVLGLPAGLPVILGGGDGPTTALGTGIAPGEAYASFGTSAWISVLSPAPVIDPARRVFSFRHVVPGLYAVTGSTQNAGSALAWLLDGILQSREPGGDIDAALAATPPGADGLLALPYLQGERTPVWDSLAGGAMVGLRSHHTRAHLVRAFIEAICYQLRLILDTFADCGLTPAELRVVGGLASQPKVMAMLAAILRRRLVRQKAHAHATALGAGMLGAIALGAIEAGEATGWAEAEAAFEPGAKIAAFERGHAAYAALYHAVLPIQAMLRGA</sequence>
<dbReference type="GO" id="GO:0004856">
    <property type="term" value="F:D-xylulokinase activity"/>
    <property type="evidence" value="ECO:0007669"/>
    <property type="project" value="UniProtKB-EC"/>
</dbReference>
<evidence type="ECO:0000256" key="3">
    <source>
        <dbReference type="ARBA" id="ARBA00022777"/>
    </source>
</evidence>
<evidence type="ECO:0000313" key="7">
    <source>
        <dbReference type="Proteomes" id="UP001242480"/>
    </source>
</evidence>
<accession>A0ABU0J6I3</accession>